<organism evidence="11 12">
    <name type="scientific">Ideonella margarita</name>
    <dbReference type="NCBI Taxonomy" id="2984191"/>
    <lineage>
        <taxon>Bacteria</taxon>
        <taxon>Pseudomonadati</taxon>
        <taxon>Pseudomonadota</taxon>
        <taxon>Betaproteobacteria</taxon>
        <taxon>Burkholderiales</taxon>
        <taxon>Sphaerotilaceae</taxon>
        <taxon>Ideonella</taxon>
    </lineage>
</organism>
<dbReference type="Pfam" id="PF00924">
    <property type="entry name" value="MS_channel_2nd"/>
    <property type="match status" value="1"/>
</dbReference>
<dbReference type="EMBL" id="JBBUTI010000004">
    <property type="protein sequence ID" value="MEK8045957.1"/>
    <property type="molecule type" value="Genomic_DNA"/>
</dbReference>
<feature type="transmembrane region" description="Helical" evidence="7">
    <location>
        <begin position="128"/>
        <end position="148"/>
    </location>
</feature>
<keyword evidence="3" id="KW-1003">Cell membrane</keyword>
<evidence type="ECO:0000313" key="12">
    <source>
        <dbReference type="Proteomes" id="UP001379945"/>
    </source>
</evidence>
<evidence type="ECO:0000256" key="5">
    <source>
        <dbReference type="ARBA" id="ARBA00022989"/>
    </source>
</evidence>
<comment type="caution">
    <text evidence="11">The sequence shown here is derived from an EMBL/GenBank/DDBJ whole genome shotgun (WGS) entry which is preliminary data.</text>
</comment>
<dbReference type="SUPFAM" id="SSF50182">
    <property type="entry name" value="Sm-like ribonucleoproteins"/>
    <property type="match status" value="1"/>
</dbReference>
<keyword evidence="12" id="KW-1185">Reference proteome</keyword>
<evidence type="ECO:0000256" key="6">
    <source>
        <dbReference type="ARBA" id="ARBA00023136"/>
    </source>
</evidence>
<dbReference type="InterPro" id="IPR006685">
    <property type="entry name" value="MscS_channel_2nd"/>
</dbReference>
<sequence length="439" mass="47124">MLMTDLPVLTLNEFFAALTHPSALVEAATLLACLGVAWLAVRLLRGPTAEAGSVWFGRNIIDGVLFPVLALALAYAARTLLHRFGVPLAVFKIVIPVLLSLAVIRLSVRVLRAAFPDSRLVRVAERTISWLAWATMVSWTTGVLPQILDELDQIQWKMGNSHVSVRTLLEGALSAGFVLMLSLWVSSAIEARLLKGASGGQLSLRKAAANAVRALLTFVGLLLALSAVGIDLTALSVLGGAIGVGVGLGLQKLAANYVSGFVILAERSLRIGDTVRVDNFEGRITDIATRYTVIRALNGREAIVPNEMLITQRVENSSLADPRVLVSTLVQVGYDTDVDSLMPQICDEVAKVARVLPDPGPSVQLSNFAADGLELTINFWIIDPENGLGSVRSEVNLAVWRLLKRLKVEIPFPQRVLRVEGPALPSPADQLKSASSSTL</sequence>
<evidence type="ECO:0000313" key="11">
    <source>
        <dbReference type="EMBL" id="MEK8045957.1"/>
    </source>
</evidence>
<dbReference type="InterPro" id="IPR049142">
    <property type="entry name" value="MS_channel_1st"/>
</dbReference>
<dbReference type="Pfam" id="PF21082">
    <property type="entry name" value="MS_channel_3rd"/>
    <property type="match status" value="1"/>
</dbReference>
<reference evidence="11 12" key="1">
    <citation type="submission" date="2024-04" db="EMBL/GenBank/DDBJ databases">
        <title>Novel species of the genus Ideonella isolated from streams.</title>
        <authorList>
            <person name="Lu H."/>
        </authorList>
    </citation>
    <scope>NUCLEOTIDE SEQUENCE [LARGE SCALE GENOMIC DNA]</scope>
    <source>
        <strain evidence="11 12">LYT19W</strain>
    </source>
</reference>
<dbReference type="Gene3D" id="3.30.70.100">
    <property type="match status" value="1"/>
</dbReference>
<comment type="similarity">
    <text evidence="2">Belongs to the MscS (TC 1.A.23) family.</text>
</comment>
<dbReference type="InterPro" id="IPR052702">
    <property type="entry name" value="MscS-like_channel"/>
</dbReference>
<dbReference type="InterPro" id="IPR023408">
    <property type="entry name" value="MscS_beta-dom_sf"/>
</dbReference>
<evidence type="ECO:0000256" key="2">
    <source>
        <dbReference type="ARBA" id="ARBA00008017"/>
    </source>
</evidence>
<dbReference type="PANTHER" id="PTHR30347:SF1">
    <property type="entry name" value="MECHANOSENSITIVE CHANNEL MSCK"/>
    <property type="match status" value="1"/>
</dbReference>
<evidence type="ECO:0000259" key="10">
    <source>
        <dbReference type="Pfam" id="PF21088"/>
    </source>
</evidence>
<feature type="transmembrane region" description="Helical" evidence="7">
    <location>
        <begin position="207"/>
        <end position="226"/>
    </location>
</feature>
<accession>A0ABU9C276</accession>
<feature type="transmembrane region" description="Helical" evidence="7">
    <location>
        <begin position="89"/>
        <end position="108"/>
    </location>
</feature>
<gene>
    <name evidence="11" type="ORF">AACH00_06315</name>
</gene>
<dbReference type="Gene3D" id="2.30.30.60">
    <property type="match status" value="1"/>
</dbReference>
<name>A0ABU9C276_9BURK</name>
<feature type="transmembrane region" description="Helical" evidence="7">
    <location>
        <begin position="20"/>
        <end position="44"/>
    </location>
</feature>
<feature type="transmembrane region" description="Helical" evidence="7">
    <location>
        <begin position="168"/>
        <end position="186"/>
    </location>
</feature>
<evidence type="ECO:0000256" key="1">
    <source>
        <dbReference type="ARBA" id="ARBA00004651"/>
    </source>
</evidence>
<protein>
    <submittedName>
        <fullName evidence="11">Mechanosensitive ion channel domain-containing protein</fullName>
    </submittedName>
</protein>
<dbReference type="InterPro" id="IPR011014">
    <property type="entry name" value="MscS_channel_TM-2"/>
</dbReference>
<dbReference type="InterPro" id="IPR010920">
    <property type="entry name" value="LSM_dom_sf"/>
</dbReference>
<evidence type="ECO:0000259" key="9">
    <source>
        <dbReference type="Pfam" id="PF21082"/>
    </source>
</evidence>
<feature type="domain" description="Mechanosensitive ion channel MscS" evidence="8">
    <location>
        <begin position="253"/>
        <end position="318"/>
    </location>
</feature>
<keyword evidence="6 7" id="KW-0472">Membrane</keyword>
<dbReference type="Gene3D" id="1.10.287.1260">
    <property type="match status" value="1"/>
</dbReference>
<evidence type="ECO:0000256" key="4">
    <source>
        <dbReference type="ARBA" id="ARBA00022692"/>
    </source>
</evidence>
<dbReference type="InterPro" id="IPR011066">
    <property type="entry name" value="MscS_channel_C_sf"/>
</dbReference>
<dbReference type="InterPro" id="IPR049278">
    <property type="entry name" value="MS_channel_C"/>
</dbReference>
<dbReference type="SUPFAM" id="SSF82689">
    <property type="entry name" value="Mechanosensitive channel protein MscS (YggB), C-terminal domain"/>
    <property type="match status" value="1"/>
</dbReference>
<keyword evidence="4 7" id="KW-0812">Transmembrane</keyword>
<evidence type="ECO:0000256" key="3">
    <source>
        <dbReference type="ARBA" id="ARBA00022475"/>
    </source>
</evidence>
<dbReference type="PANTHER" id="PTHR30347">
    <property type="entry name" value="POTASSIUM CHANNEL RELATED"/>
    <property type="match status" value="1"/>
</dbReference>
<comment type="subcellular location">
    <subcellularLocation>
        <location evidence="1">Cell membrane</location>
        <topology evidence="1">Multi-pass membrane protein</topology>
    </subcellularLocation>
</comment>
<dbReference type="Proteomes" id="UP001379945">
    <property type="component" value="Unassembled WGS sequence"/>
</dbReference>
<feature type="domain" description="Mechanosensitive ion channel MscS C-terminal" evidence="9">
    <location>
        <begin position="330"/>
        <end position="410"/>
    </location>
</feature>
<feature type="transmembrane region" description="Helical" evidence="7">
    <location>
        <begin position="56"/>
        <end position="77"/>
    </location>
</feature>
<evidence type="ECO:0000259" key="8">
    <source>
        <dbReference type="Pfam" id="PF00924"/>
    </source>
</evidence>
<dbReference type="Pfam" id="PF21088">
    <property type="entry name" value="MS_channel_1st"/>
    <property type="match status" value="1"/>
</dbReference>
<feature type="domain" description="Mechanosensitive ion channel transmembrane helices 2/3" evidence="10">
    <location>
        <begin position="211"/>
        <end position="251"/>
    </location>
</feature>
<dbReference type="SUPFAM" id="SSF82861">
    <property type="entry name" value="Mechanosensitive channel protein MscS (YggB), transmembrane region"/>
    <property type="match status" value="1"/>
</dbReference>
<keyword evidence="5 7" id="KW-1133">Transmembrane helix</keyword>
<evidence type="ECO:0000256" key="7">
    <source>
        <dbReference type="SAM" id="Phobius"/>
    </source>
</evidence>
<proteinExistence type="inferred from homology"/>